<keyword evidence="7" id="KW-0444">Lipid biosynthesis</keyword>
<reference evidence="10 11" key="1">
    <citation type="journal article" date="2015" name="Genome Announc.">
        <title>Expanding the biotechnology potential of lactobacilli through comparative genomics of 213 strains and associated genera.</title>
        <authorList>
            <person name="Sun Z."/>
            <person name="Harris H.M."/>
            <person name="McCann A."/>
            <person name="Guo C."/>
            <person name="Argimon S."/>
            <person name="Zhang W."/>
            <person name="Yang X."/>
            <person name="Jeffery I.B."/>
            <person name="Cooney J.C."/>
            <person name="Kagawa T.F."/>
            <person name="Liu W."/>
            <person name="Song Y."/>
            <person name="Salvetti E."/>
            <person name="Wrobel A."/>
            <person name="Rasinkangas P."/>
            <person name="Parkhill J."/>
            <person name="Rea M.C."/>
            <person name="O'Sullivan O."/>
            <person name="Ritari J."/>
            <person name="Douillard F.P."/>
            <person name="Paul Ross R."/>
            <person name="Yang R."/>
            <person name="Briner A.E."/>
            <person name="Felis G.E."/>
            <person name="de Vos W.M."/>
            <person name="Barrangou R."/>
            <person name="Klaenhammer T.R."/>
            <person name="Caufield P.W."/>
            <person name="Cui Y."/>
            <person name="Zhang H."/>
            <person name="O'Toole P.W."/>
        </authorList>
    </citation>
    <scope>NUCLEOTIDE SEQUENCE [LARGE SCALE GENOMIC DNA]</scope>
    <source>
        <strain evidence="10 11">DSM 23365</strain>
    </source>
</reference>
<sequence>MGVKVSVSFYIILNETAGNGRAKGLWPEIKAILDQRQLAYQLTRTQYPGHASELARQFAKQASGQQLTNSVVLAIGGDGTLHETLNGLISAHLNTPIPIACLPVGLNNNFAKGLNMATNWRAALDQIINCTTKNTVTIGTYTDTGKQTTGAFTNNVGIGFDAAVVNSANSTKTKSILSRLHLNKLRILAAIIGVCYNQTAFPMTVHVGRHRDMYPKAYLVTIANHPYFGNGLKVVPSASISEPALDLIVIEKKHLPQLIYIGFMILLGKHLKLKAVHHYHEPKLHLVVPAIEYGQTDGEEMGGRYWDTYFESATYPFWIDPTI</sequence>
<dbReference type="InterPro" id="IPR017438">
    <property type="entry name" value="ATP-NAD_kinase_N"/>
</dbReference>
<evidence type="ECO:0000256" key="2">
    <source>
        <dbReference type="ARBA" id="ARBA00005983"/>
    </source>
</evidence>
<evidence type="ECO:0000256" key="7">
    <source>
        <dbReference type="ARBA" id="ARBA00023209"/>
    </source>
</evidence>
<evidence type="ECO:0000256" key="3">
    <source>
        <dbReference type="ARBA" id="ARBA00022679"/>
    </source>
</evidence>
<dbReference type="InterPro" id="IPR050187">
    <property type="entry name" value="Lipid_Phosphate_FormReg"/>
</dbReference>
<dbReference type="SMART" id="SM00046">
    <property type="entry name" value="DAGKc"/>
    <property type="match status" value="1"/>
</dbReference>
<comment type="similarity">
    <text evidence="2">Belongs to the diacylglycerol/lipid kinase family.</text>
</comment>
<dbReference type="STRING" id="1423804.FD14_GL002245"/>
<evidence type="ECO:0000313" key="10">
    <source>
        <dbReference type="EMBL" id="KRN26343.1"/>
    </source>
</evidence>
<dbReference type="Proteomes" id="UP000051442">
    <property type="component" value="Unassembled WGS sequence"/>
</dbReference>
<dbReference type="Gene3D" id="2.60.200.40">
    <property type="match status" value="1"/>
</dbReference>
<dbReference type="EMBL" id="AYZM01000036">
    <property type="protein sequence ID" value="KRN26343.1"/>
    <property type="molecule type" value="Genomic_DNA"/>
</dbReference>
<dbReference type="AlphaFoldDB" id="A0A0R2FM93"/>
<protein>
    <submittedName>
        <fullName evidence="10">Diacylglycerol kinase family protein</fullName>
    </submittedName>
</protein>
<evidence type="ECO:0000259" key="9">
    <source>
        <dbReference type="PROSITE" id="PS50146"/>
    </source>
</evidence>
<evidence type="ECO:0000256" key="8">
    <source>
        <dbReference type="ARBA" id="ARBA00023264"/>
    </source>
</evidence>
<name>A0A0R2FM93_9LACO</name>
<evidence type="ECO:0000256" key="4">
    <source>
        <dbReference type="ARBA" id="ARBA00022741"/>
    </source>
</evidence>
<keyword evidence="7" id="KW-0594">Phospholipid biosynthesis</keyword>
<evidence type="ECO:0000256" key="1">
    <source>
        <dbReference type="ARBA" id="ARBA00001946"/>
    </source>
</evidence>
<gene>
    <name evidence="10" type="ORF">FD14_GL002245</name>
</gene>
<proteinExistence type="inferred from homology"/>
<dbReference type="Pfam" id="PF19279">
    <property type="entry name" value="YegS_C"/>
    <property type="match status" value="1"/>
</dbReference>
<comment type="caution">
    <text evidence="10">The sequence shown here is derived from an EMBL/GenBank/DDBJ whole genome shotgun (WGS) entry which is preliminary data.</text>
</comment>
<dbReference type="InterPro" id="IPR045540">
    <property type="entry name" value="YegS/DAGK_C"/>
</dbReference>
<evidence type="ECO:0000313" key="11">
    <source>
        <dbReference type="Proteomes" id="UP000051442"/>
    </source>
</evidence>
<organism evidence="10 11">
    <name type="scientific">Secundilactobacillus similis DSM 23365 = JCM 2765</name>
    <dbReference type="NCBI Taxonomy" id="1423804"/>
    <lineage>
        <taxon>Bacteria</taxon>
        <taxon>Bacillati</taxon>
        <taxon>Bacillota</taxon>
        <taxon>Bacilli</taxon>
        <taxon>Lactobacillales</taxon>
        <taxon>Lactobacillaceae</taxon>
        <taxon>Secundilactobacillus</taxon>
    </lineage>
</organism>
<keyword evidence="11" id="KW-1185">Reference proteome</keyword>
<dbReference type="PATRIC" id="fig|1423804.4.peg.2437"/>
<dbReference type="PROSITE" id="PS50146">
    <property type="entry name" value="DAGK"/>
    <property type="match status" value="1"/>
</dbReference>
<dbReference type="PANTHER" id="PTHR12358">
    <property type="entry name" value="SPHINGOSINE KINASE"/>
    <property type="match status" value="1"/>
</dbReference>
<comment type="cofactor">
    <cofactor evidence="1">
        <name>Mg(2+)</name>
        <dbReference type="ChEBI" id="CHEBI:18420"/>
    </cofactor>
</comment>
<keyword evidence="6" id="KW-0067">ATP-binding</keyword>
<keyword evidence="8" id="KW-1208">Phospholipid metabolism</keyword>
<dbReference type="SUPFAM" id="SSF111331">
    <property type="entry name" value="NAD kinase/diacylglycerol kinase-like"/>
    <property type="match status" value="1"/>
</dbReference>
<dbReference type="GO" id="GO:0016301">
    <property type="term" value="F:kinase activity"/>
    <property type="evidence" value="ECO:0007669"/>
    <property type="project" value="UniProtKB-KW"/>
</dbReference>
<evidence type="ECO:0000256" key="6">
    <source>
        <dbReference type="ARBA" id="ARBA00022840"/>
    </source>
</evidence>
<accession>A0A0R2FM93</accession>
<keyword evidence="7" id="KW-0443">Lipid metabolism</keyword>
<feature type="domain" description="DAGKc" evidence="9">
    <location>
        <begin position="4"/>
        <end position="145"/>
    </location>
</feature>
<keyword evidence="4" id="KW-0547">Nucleotide-binding</keyword>
<dbReference type="PANTHER" id="PTHR12358:SF54">
    <property type="entry name" value="SPHINGOSINE KINASE RELATED PROTEIN"/>
    <property type="match status" value="1"/>
</dbReference>
<dbReference type="Pfam" id="PF00781">
    <property type="entry name" value="DAGK_cat"/>
    <property type="match status" value="1"/>
</dbReference>
<keyword evidence="3" id="KW-0808">Transferase</keyword>
<keyword evidence="5 10" id="KW-0418">Kinase</keyword>
<dbReference type="InterPro" id="IPR016064">
    <property type="entry name" value="NAD/diacylglycerol_kinase_sf"/>
</dbReference>
<evidence type="ECO:0000256" key="5">
    <source>
        <dbReference type="ARBA" id="ARBA00022777"/>
    </source>
</evidence>
<dbReference type="GO" id="GO:0005524">
    <property type="term" value="F:ATP binding"/>
    <property type="evidence" value="ECO:0007669"/>
    <property type="project" value="UniProtKB-KW"/>
</dbReference>
<dbReference type="Gene3D" id="3.40.50.10330">
    <property type="entry name" value="Probable inorganic polyphosphate/atp-NAD kinase, domain 1"/>
    <property type="match status" value="1"/>
</dbReference>
<dbReference type="InterPro" id="IPR001206">
    <property type="entry name" value="Diacylglycerol_kinase_cat_dom"/>
</dbReference>
<dbReference type="GO" id="GO:0008654">
    <property type="term" value="P:phospholipid biosynthetic process"/>
    <property type="evidence" value="ECO:0007669"/>
    <property type="project" value="UniProtKB-KW"/>
</dbReference>